<sequence length="30" mass="3292">MHNAIIAIVFIGMLIAPCIVTMFKGSEEEI</sequence>
<organism evidence="2 3">
    <name type="scientific">Granulicella pectinivorans</name>
    <dbReference type="NCBI Taxonomy" id="474950"/>
    <lineage>
        <taxon>Bacteria</taxon>
        <taxon>Pseudomonadati</taxon>
        <taxon>Acidobacteriota</taxon>
        <taxon>Terriglobia</taxon>
        <taxon>Terriglobales</taxon>
        <taxon>Acidobacteriaceae</taxon>
        <taxon>Granulicella</taxon>
    </lineage>
</organism>
<protein>
    <submittedName>
        <fullName evidence="2">Uncharacterized protein</fullName>
    </submittedName>
</protein>
<dbReference type="AlphaFoldDB" id="A0A1I6L0F8"/>
<dbReference type="EMBL" id="FOZL01000001">
    <property type="protein sequence ID" value="SFR96952.1"/>
    <property type="molecule type" value="Genomic_DNA"/>
</dbReference>
<proteinExistence type="predicted"/>
<evidence type="ECO:0000313" key="3">
    <source>
        <dbReference type="Proteomes" id="UP000199024"/>
    </source>
</evidence>
<keyword evidence="1" id="KW-0812">Transmembrane</keyword>
<gene>
    <name evidence="2" type="ORF">SAMN05421771_0067</name>
</gene>
<accession>A0A1I6L0F8</accession>
<dbReference type="Proteomes" id="UP000199024">
    <property type="component" value="Unassembled WGS sequence"/>
</dbReference>
<evidence type="ECO:0000256" key="1">
    <source>
        <dbReference type="SAM" id="Phobius"/>
    </source>
</evidence>
<feature type="transmembrane region" description="Helical" evidence="1">
    <location>
        <begin position="6"/>
        <end position="23"/>
    </location>
</feature>
<dbReference type="STRING" id="474950.SAMN05421771_0067"/>
<keyword evidence="1" id="KW-0472">Membrane</keyword>
<keyword evidence="3" id="KW-1185">Reference proteome</keyword>
<keyword evidence="1" id="KW-1133">Transmembrane helix</keyword>
<evidence type="ECO:0000313" key="2">
    <source>
        <dbReference type="EMBL" id="SFR96952.1"/>
    </source>
</evidence>
<name>A0A1I6L0F8_9BACT</name>
<reference evidence="2 3" key="1">
    <citation type="submission" date="2016-10" db="EMBL/GenBank/DDBJ databases">
        <authorList>
            <person name="de Groot N.N."/>
        </authorList>
    </citation>
    <scope>NUCLEOTIDE SEQUENCE [LARGE SCALE GENOMIC DNA]</scope>
    <source>
        <strain evidence="2 3">DSM 21001</strain>
    </source>
</reference>